<evidence type="ECO:0000256" key="2">
    <source>
        <dbReference type="SAM" id="Phobius"/>
    </source>
</evidence>
<keyword evidence="2" id="KW-1133">Transmembrane helix</keyword>
<name>A0AAD9E8Y9_9PEZI</name>
<feature type="compositionally biased region" description="Basic and acidic residues" evidence="1">
    <location>
        <begin position="383"/>
        <end position="396"/>
    </location>
</feature>
<sequence length="396" mass="42751">MIGELSRWISLIYTRPHQPPTSSKFSPTAGCQDSLFQVSIWRGVLKRTCRRKMRPSPSLLLAFISACCTTSANPLQNSRHKQHAPPRRTSPAEIFRSTEDTAPVPTPAPKLRYRNAKIEPRSKGPDTCGFWSSYGETDWQTLVCHTEASCQTSGTVFGCRDEPYTGCIDASSPSSLTSLCGNDDSYDGNICCVTVAEPTCFMFVQNYGLSSTVTNHRCWQSMFGQWNAQYLDTTTGSIAITSIVITRTALVLKTLSSTASSAAEAASESSSSGGSGGSGTPASSTTGAIVAGVVGGVAVIAIAVCVIVWLILRHKRQHKEEYVHPMTPGPPEHFSMQPYVASPGPGTPRYLSGFYEPEKYQPVPIIDPSSREARGSPSISHSRVNDNDNGDRIELA</sequence>
<feature type="transmembrane region" description="Helical" evidence="2">
    <location>
        <begin position="288"/>
        <end position="312"/>
    </location>
</feature>
<gene>
    <name evidence="3" type="ORF">CCHR01_15142</name>
</gene>
<keyword evidence="4" id="KW-1185">Reference proteome</keyword>
<evidence type="ECO:0000313" key="4">
    <source>
        <dbReference type="Proteomes" id="UP001243330"/>
    </source>
</evidence>
<keyword evidence="2" id="KW-0472">Membrane</keyword>
<evidence type="ECO:0000256" key="1">
    <source>
        <dbReference type="SAM" id="MobiDB-lite"/>
    </source>
</evidence>
<evidence type="ECO:0000313" key="3">
    <source>
        <dbReference type="EMBL" id="KAK1842234.1"/>
    </source>
</evidence>
<accession>A0AAD9E8Y9</accession>
<protein>
    <submittedName>
        <fullName evidence="3">Uncharacterized protein</fullName>
    </submittedName>
</protein>
<keyword evidence="2" id="KW-0812">Transmembrane</keyword>
<dbReference type="EMBL" id="JAQOWY010000426">
    <property type="protein sequence ID" value="KAK1842234.1"/>
    <property type="molecule type" value="Genomic_DNA"/>
</dbReference>
<organism evidence="3 4">
    <name type="scientific">Colletotrichum chrysophilum</name>
    <dbReference type="NCBI Taxonomy" id="1836956"/>
    <lineage>
        <taxon>Eukaryota</taxon>
        <taxon>Fungi</taxon>
        <taxon>Dikarya</taxon>
        <taxon>Ascomycota</taxon>
        <taxon>Pezizomycotina</taxon>
        <taxon>Sordariomycetes</taxon>
        <taxon>Hypocreomycetidae</taxon>
        <taxon>Glomerellales</taxon>
        <taxon>Glomerellaceae</taxon>
        <taxon>Colletotrichum</taxon>
        <taxon>Colletotrichum gloeosporioides species complex</taxon>
    </lineage>
</organism>
<feature type="region of interest" description="Disordered" evidence="1">
    <location>
        <begin position="361"/>
        <end position="396"/>
    </location>
</feature>
<reference evidence="3" key="1">
    <citation type="submission" date="2023-01" db="EMBL/GenBank/DDBJ databases">
        <title>Colletotrichum chrysophilum M932 genome sequence.</title>
        <authorList>
            <person name="Baroncelli R."/>
        </authorList>
    </citation>
    <scope>NUCLEOTIDE SEQUENCE</scope>
    <source>
        <strain evidence="3">M932</strain>
    </source>
</reference>
<dbReference type="Proteomes" id="UP001243330">
    <property type="component" value="Unassembled WGS sequence"/>
</dbReference>
<dbReference type="AlphaFoldDB" id="A0AAD9E8Y9"/>
<comment type="caution">
    <text evidence="3">The sequence shown here is derived from an EMBL/GenBank/DDBJ whole genome shotgun (WGS) entry which is preliminary data.</text>
</comment>
<proteinExistence type="predicted"/>